<accession>A0ABP8NUC5</accession>
<dbReference type="InterPro" id="IPR029058">
    <property type="entry name" value="AB_hydrolase_fold"/>
</dbReference>
<keyword evidence="4" id="KW-1185">Reference proteome</keyword>
<dbReference type="PANTHER" id="PTHR48081">
    <property type="entry name" value="AB HYDROLASE SUPERFAMILY PROTEIN C4A8.06C"/>
    <property type="match status" value="1"/>
</dbReference>
<feature type="domain" description="Alpha/beta hydrolase fold-3" evidence="2">
    <location>
        <begin position="94"/>
        <end position="293"/>
    </location>
</feature>
<dbReference type="Proteomes" id="UP001501183">
    <property type="component" value="Unassembled WGS sequence"/>
</dbReference>
<evidence type="ECO:0000256" key="1">
    <source>
        <dbReference type="ARBA" id="ARBA00022801"/>
    </source>
</evidence>
<dbReference type="RefSeq" id="WP_345341284.1">
    <property type="nucleotide sequence ID" value="NZ_BAABFB010000009.1"/>
</dbReference>
<sequence>MIDRLNEEVDTLQVGGNRASLPMRALASMLMRARRLRTPMSQSDADRRRAALQEMGPEQPPWWVRTTCTITAEIRDGLPVYVVAPRRTNAAAVMMYLHGGGHSTPLRQGHWKLVAKLAVDNALRVVVPAYELAPQGTHREALDRMTALYEELAAEQAEGPYLAGDSSGGGLVYAVAQRIRDRELPPSPRLFLFSPWLDATLNNPDIVDLVRHEPILEVAALRRFGKDWAGTESPEIPEVSPIFGDLTGLPPVEVFVGTRDLLVADCRALATTAARDGLDVRVYEYDEAFHVFMWLGWLPESRHVFRVIRRAVRDDRRRAN</sequence>
<organism evidence="3 4">
    <name type="scientific">Rhodococcus olei</name>
    <dbReference type="NCBI Taxonomy" id="2161675"/>
    <lineage>
        <taxon>Bacteria</taxon>
        <taxon>Bacillati</taxon>
        <taxon>Actinomycetota</taxon>
        <taxon>Actinomycetes</taxon>
        <taxon>Mycobacteriales</taxon>
        <taxon>Nocardiaceae</taxon>
        <taxon>Rhodococcus</taxon>
    </lineage>
</organism>
<protein>
    <recommendedName>
        <fullName evidence="2">Alpha/beta hydrolase fold-3 domain-containing protein</fullName>
    </recommendedName>
</protein>
<dbReference type="EMBL" id="BAABFB010000009">
    <property type="protein sequence ID" value="GAA4471605.1"/>
    <property type="molecule type" value="Genomic_DNA"/>
</dbReference>
<dbReference type="SUPFAM" id="SSF53474">
    <property type="entry name" value="alpha/beta-Hydrolases"/>
    <property type="match status" value="1"/>
</dbReference>
<proteinExistence type="predicted"/>
<keyword evidence="1" id="KW-0378">Hydrolase</keyword>
<name>A0ABP8NUC5_9NOCA</name>
<evidence type="ECO:0000259" key="2">
    <source>
        <dbReference type="Pfam" id="PF07859"/>
    </source>
</evidence>
<dbReference type="PANTHER" id="PTHR48081:SF8">
    <property type="entry name" value="ALPHA_BETA HYDROLASE FOLD-3 DOMAIN-CONTAINING PROTEIN-RELATED"/>
    <property type="match status" value="1"/>
</dbReference>
<dbReference type="InterPro" id="IPR050300">
    <property type="entry name" value="GDXG_lipolytic_enzyme"/>
</dbReference>
<evidence type="ECO:0000313" key="3">
    <source>
        <dbReference type="EMBL" id="GAA4471605.1"/>
    </source>
</evidence>
<evidence type="ECO:0000313" key="4">
    <source>
        <dbReference type="Proteomes" id="UP001501183"/>
    </source>
</evidence>
<dbReference type="Gene3D" id="3.40.50.1820">
    <property type="entry name" value="alpha/beta hydrolase"/>
    <property type="match status" value="1"/>
</dbReference>
<reference evidence="4" key="1">
    <citation type="journal article" date="2019" name="Int. J. Syst. Evol. Microbiol.">
        <title>The Global Catalogue of Microorganisms (GCM) 10K type strain sequencing project: providing services to taxonomists for standard genome sequencing and annotation.</title>
        <authorList>
            <consortium name="The Broad Institute Genomics Platform"/>
            <consortium name="The Broad Institute Genome Sequencing Center for Infectious Disease"/>
            <person name="Wu L."/>
            <person name="Ma J."/>
        </authorList>
    </citation>
    <scope>NUCLEOTIDE SEQUENCE [LARGE SCALE GENOMIC DNA]</scope>
    <source>
        <strain evidence="4">JCM 32206</strain>
    </source>
</reference>
<comment type="caution">
    <text evidence="3">The sequence shown here is derived from an EMBL/GenBank/DDBJ whole genome shotgun (WGS) entry which is preliminary data.</text>
</comment>
<gene>
    <name evidence="3" type="ORF">GCM10023094_02600</name>
</gene>
<dbReference type="Pfam" id="PF07859">
    <property type="entry name" value="Abhydrolase_3"/>
    <property type="match status" value="1"/>
</dbReference>
<dbReference type="InterPro" id="IPR013094">
    <property type="entry name" value="AB_hydrolase_3"/>
</dbReference>